<name>A0A816B795_ADIRI</name>
<keyword evidence="3" id="KW-1185">Reference proteome</keyword>
<sequence length="361" mass="41619">MVLYLLRSCCQPWQYDQPDADRRSWYARSFDSSTFKDHRNVHATDADRRIYRKPYVVLNRTPKRKSEFNDNSFVSHSIPSSILLSETSVSGIDNRAKPIGVRNYTINVTRNYFVENSPPVEAKSSLRTTRVLHESIFFTVNMAVEEITDDPNWEMITNDLIYDAKNNRSLLLKQAVVDTVVGYSLLSQQNIRSVNPPIVYLHQPKAYEAETNPLHFAIVRSHSPWITNEIVSSTETEMSGHDSESAFITMRPLTPEKALPDMSTDTDEYKTAGIDEVQFQFQELFRVHKPNEPYKEFFLTSALSALPIFPEHDSYHYNDAIEPIIQTQPIEAILDSIDGNENFALPVSSRARYEEPLEMYY</sequence>
<protein>
    <submittedName>
        <fullName evidence="2">Uncharacterized protein</fullName>
    </submittedName>
</protein>
<proteinExistence type="predicted"/>
<evidence type="ECO:0000313" key="3">
    <source>
        <dbReference type="Proteomes" id="UP000663828"/>
    </source>
</evidence>
<dbReference type="OrthoDB" id="10280038at2759"/>
<dbReference type="EMBL" id="CAJNOR010006861">
    <property type="protein sequence ID" value="CAF1605212.1"/>
    <property type="molecule type" value="Genomic_DNA"/>
</dbReference>
<organism evidence="2 3">
    <name type="scientific">Adineta ricciae</name>
    <name type="common">Rotifer</name>
    <dbReference type="NCBI Taxonomy" id="249248"/>
    <lineage>
        <taxon>Eukaryota</taxon>
        <taxon>Metazoa</taxon>
        <taxon>Spiralia</taxon>
        <taxon>Gnathifera</taxon>
        <taxon>Rotifera</taxon>
        <taxon>Eurotatoria</taxon>
        <taxon>Bdelloidea</taxon>
        <taxon>Adinetida</taxon>
        <taxon>Adinetidae</taxon>
        <taxon>Adineta</taxon>
    </lineage>
</organism>
<comment type="caution">
    <text evidence="2">The sequence shown here is derived from an EMBL/GenBank/DDBJ whole genome shotgun (WGS) entry which is preliminary data.</text>
</comment>
<dbReference type="Proteomes" id="UP000663828">
    <property type="component" value="Unassembled WGS sequence"/>
</dbReference>
<dbReference type="EMBL" id="CAJNOJ010000198">
    <property type="protein sequence ID" value="CAF1278114.1"/>
    <property type="molecule type" value="Genomic_DNA"/>
</dbReference>
<dbReference type="AlphaFoldDB" id="A0A816B795"/>
<accession>A0A816B795</accession>
<evidence type="ECO:0000313" key="1">
    <source>
        <dbReference type="EMBL" id="CAF1278114.1"/>
    </source>
</evidence>
<reference evidence="2" key="1">
    <citation type="submission" date="2021-02" db="EMBL/GenBank/DDBJ databases">
        <authorList>
            <person name="Nowell W R."/>
        </authorList>
    </citation>
    <scope>NUCLEOTIDE SEQUENCE</scope>
</reference>
<gene>
    <name evidence="1" type="ORF">EDS130_LOCUS29391</name>
    <name evidence="2" type="ORF">XAT740_LOCUS48195</name>
</gene>
<evidence type="ECO:0000313" key="2">
    <source>
        <dbReference type="EMBL" id="CAF1605212.1"/>
    </source>
</evidence>
<dbReference type="Proteomes" id="UP000663852">
    <property type="component" value="Unassembled WGS sequence"/>
</dbReference>